<evidence type="ECO:0000256" key="3">
    <source>
        <dbReference type="ARBA" id="ARBA00022801"/>
    </source>
</evidence>
<evidence type="ECO:0000256" key="2">
    <source>
        <dbReference type="ARBA" id="ARBA00022737"/>
    </source>
</evidence>
<dbReference type="InterPro" id="IPR008979">
    <property type="entry name" value="Galactose-bd-like_sf"/>
</dbReference>
<proteinExistence type="inferred from homology"/>
<dbReference type="PANTHER" id="PTHR31490">
    <property type="entry name" value="GLYCOSYL HYDROLASE"/>
    <property type="match status" value="1"/>
</dbReference>
<dbReference type="SMART" id="SM00633">
    <property type="entry name" value="Glyco_10"/>
    <property type="match status" value="1"/>
</dbReference>
<sequence>MITEKLKLFFKYQISAWVRIGSGAIGPQNVNVALSVDGQWVNGGQVEIKDGRWHEIGGSFRIEKQPFKVIVYIQGPAAGLDLMVVGLQIFPVDRDARFKHFARQTDMSLLLTCMPFCLAHVDSKAGCCPPILRIQFKQSVRNLCESQTQNSFPIGSCINRTNIDNEASVDSFVKNFNWAVFGNELKRYWTEPQRGNFNYKDADDVLAFCQDHKIETRGPCIFSEVQSTVQQWIQAFNKKDLMTAVQNRLTGLLTRYKGKFGQYDVSNEMLHGSFYQDWLGRDIRAYIFKTADQLDPSATVFMSDYHVDCGCDTRSEKYIEDILDLQQQGAPVGVIGIQGHIDNPVGPVVSDALDKGEDLKVMLREAFAHPAVEGVMLWGFWELFMSRVDSEGEINETVKEAHYRIKNQNWKVDRPSTSIATTREIQRKSVNGESSEEQVRRMSRIIQGVMDEEVVRKLQKCLVGTMATVCSSSRVEDRLRSAVQPWSESYRASERVTWIKLFRVPLHCCNHGTFKRIAEQWGECLAMGENAFQAMGCEEMTILIATSRKESIDEVVDLEAGRDIFKIRVVEQPTSRSDNAGRKQEEKEATAMESVQSWLVCCFDGRVCMAKIGGAAVCKKIGFCWRFSAAAV</sequence>
<dbReference type="Pfam" id="PF00331">
    <property type="entry name" value="Glyco_hydro_10"/>
    <property type="match status" value="1"/>
</dbReference>
<gene>
    <name evidence="7" type="ORF">F3Y22_tig00110162pilonHSYRG00022</name>
</gene>
<dbReference type="SUPFAM" id="SSF51445">
    <property type="entry name" value="(Trans)glycosidases"/>
    <property type="match status" value="1"/>
</dbReference>
<dbReference type="Gene3D" id="2.60.120.260">
    <property type="entry name" value="Galactose-binding domain-like"/>
    <property type="match status" value="1"/>
</dbReference>
<accession>A0A6A3BFV7</accession>
<comment type="similarity">
    <text evidence="1">Belongs to the glycosyl hydrolase 10 (cellulase F) family.</text>
</comment>
<dbReference type="SUPFAM" id="SSF49785">
    <property type="entry name" value="Galactose-binding domain-like"/>
    <property type="match status" value="1"/>
</dbReference>
<feature type="domain" description="GH10" evidence="6">
    <location>
        <begin position="137"/>
        <end position="341"/>
    </location>
</feature>
<evidence type="ECO:0000313" key="7">
    <source>
        <dbReference type="EMBL" id="KAE8715614.1"/>
    </source>
</evidence>
<organism evidence="7 8">
    <name type="scientific">Hibiscus syriacus</name>
    <name type="common">Rose of Sharon</name>
    <dbReference type="NCBI Taxonomy" id="106335"/>
    <lineage>
        <taxon>Eukaryota</taxon>
        <taxon>Viridiplantae</taxon>
        <taxon>Streptophyta</taxon>
        <taxon>Embryophyta</taxon>
        <taxon>Tracheophyta</taxon>
        <taxon>Spermatophyta</taxon>
        <taxon>Magnoliopsida</taxon>
        <taxon>eudicotyledons</taxon>
        <taxon>Gunneridae</taxon>
        <taxon>Pentapetalae</taxon>
        <taxon>rosids</taxon>
        <taxon>malvids</taxon>
        <taxon>Malvales</taxon>
        <taxon>Malvaceae</taxon>
        <taxon>Malvoideae</taxon>
        <taxon>Hibiscus</taxon>
    </lineage>
</organism>
<dbReference type="GO" id="GO:0000272">
    <property type="term" value="P:polysaccharide catabolic process"/>
    <property type="evidence" value="ECO:0007669"/>
    <property type="project" value="UniProtKB-KW"/>
</dbReference>
<dbReference type="InterPro" id="IPR044846">
    <property type="entry name" value="GH10"/>
</dbReference>
<keyword evidence="8" id="KW-1185">Reference proteome</keyword>
<dbReference type="EMBL" id="VEPZ02000858">
    <property type="protein sequence ID" value="KAE8715614.1"/>
    <property type="molecule type" value="Genomic_DNA"/>
</dbReference>
<evidence type="ECO:0000256" key="4">
    <source>
        <dbReference type="ARBA" id="ARBA00023277"/>
    </source>
</evidence>
<reference evidence="7" key="1">
    <citation type="submission" date="2019-09" db="EMBL/GenBank/DDBJ databases">
        <title>Draft genome information of white flower Hibiscus syriacus.</title>
        <authorList>
            <person name="Kim Y.-M."/>
        </authorList>
    </citation>
    <scope>NUCLEOTIDE SEQUENCE [LARGE SCALE GENOMIC DNA]</scope>
    <source>
        <strain evidence="7">YM2019G1</strain>
    </source>
</reference>
<keyword evidence="4" id="KW-0119">Carbohydrate metabolism</keyword>
<dbReference type="Pfam" id="PF02018">
    <property type="entry name" value="CBM_4_9"/>
    <property type="match status" value="1"/>
</dbReference>
<keyword evidence="3 7" id="KW-0378">Hydrolase</keyword>
<dbReference type="InterPro" id="IPR003305">
    <property type="entry name" value="CenC_carb-bd"/>
</dbReference>
<name>A0A6A3BFV7_HIBSY</name>
<keyword evidence="2" id="KW-0677">Repeat</keyword>
<dbReference type="PANTHER" id="PTHR31490:SF1">
    <property type="entry name" value="ENDO-1,4-BETA-XYLANASE 1"/>
    <property type="match status" value="1"/>
</dbReference>
<evidence type="ECO:0000256" key="1">
    <source>
        <dbReference type="ARBA" id="ARBA00007495"/>
    </source>
</evidence>
<dbReference type="GO" id="GO:0031176">
    <property type="term" value="F:endo-1,4-beta-xylanase activity"/>
    <property type="evidence" value="ECO:0007669"/>
    <property type="project" value="UniProtKB-ARBA"/>
</dbReference>
<comment type="caution">
    <text evidence="7">The sequence shown here is derived from an EMBL/GenBank/DDBJ whole genome shotgun (WGS) entry which is preliminary data.</text>
</comment>
<protein>
    <submittedName>
        <fullName evidence="7">Glycosyl hydrolase family 10 protein / carbohydrate-binding domain-containing protein isoform 2</fullName>
    </submittedName>
</protein>
<dbReference type="InterPro" id="IPR001000">
    <property type="entry name" value="GH10_dom"/>
</dbReference>
<dbReference type="PROSITE" id="PS51760">
    <property type="entry name" value="GH10_2"/>
    <property type="match status" value="1"/>
</dbReference>
<evidence type="ECO:0000259" key="6">
    <source>
        <dbReference type="PROSITE" id="PS51760"/>
    </source>
</evidence>
<dbReference type="InterPro" id="IPR017853">
    <property type="entry name" value="GH"/>
</dbReference>
<dbReference type="AlphaFoldDB" id="A0A6A3BFV7"/>
<evidence type="ECO:0000256" key="5">
    <source>
        <dbReference type="ARBA" id="ARBA00023326"/>
    </source>
</evidence>
<dbReference type="Proteomes" id="UP000436088">
    <property type="component" value="Unassembled WGS sequence"/>
</dbReference>
<keyword evidence="5" id="KW-0624">Polysaccharide degradation</keyword>
<dbReference type="Gene3D" id="3.20.20.80">
    <property type="entry name" value="Glycosidases"/>
    <property type="match status" value="1"/>
</dbReference>
<evidence type="ECO:0000313" key="8">
    <source>
        <dbReference type="Proteomes" id="UP000436088"/>
    </source>
</evidence>